<dbReference type="InterPro" id="IPR018062">
    <property type="entry name" value="HTH_AraC-typ_CS"/>
</dbReference>
<accession>A0AAU7BQ21</accession>
<dbReference type="PROSITE" id="PS01124">
    <property type="entry name" value="HTH_ARAC_FAMILY_2"/>
    <property type="match status" value="1"/>
</dbReference>
<evidence type="ECO:0000259" key="5">
    <source>
        <dbReference type="PROSITE" id="PS01124"/>
    </source>
</evidence>
<dbReference type="SUPFAM" id="SSF46689">
    <property type="entry name" value="Homeodomain-like"/>
    <property type="match status" value="1"/>
</dbReference>
<dbReference type="Gene3D" id="1.10.10.60">
    <property type="entry name" value="Homeodomain-like"/>
    <property type="match status" value="2"/>
</dbReference>
<dbReference type="SMART" id="SM00342">
    <property type="entry name" value="HTH_ARAC"/>
    <property type="match status" value="1"/>
</dbReference>
<feature type="transmembrane region" description="Helical" evidence="4">
    <location>
        <begin position="225"/>
        <end position="247"/>
    </location>
</feature>
<keyword evidence="4" id="KW-0472">Membrane</keyword>
<evidence type="ECO:0000313" key="6">
    <source>
        <dbReference type="EMBL" id="XBG60178.1"/>
    </source>
</evidence>
<keyword evidence="4" id="KW-0812">Transmembrane</keyword>
<gene>
    <name evidence="6" type="ORF">ABGB03_09960</name>
</gene>
<organism evidence="6">
    <name type="scientific">Pontimicrobium sp. SW4</name>
    <dbReference type="NCBI Taxonomy" id="3153519"/>
    <lineage>
        <taxon>Bacteria</taxon>
        <taxon>Pseudomonadati</taxon>
        <taxon>Bacteroidota</taxon>
        <taxon>Flavobacteriia</taxon>
        <taxon>Flavobacteriales</taxon>
        <taxon>Flavobacteriaceae</taxon>
        <taxon>Pontimicrobium</taxon>
    </lineage>
</organism>
<feature type="transmembrane region" description="Helical" evidence="4">
    <location>
        <begin position="75"/>
        <end position="95"/>
    </location>
</feature>
<dbReference type="GO" id="GO:0043565">
    <property type="term" value="F:sequence-specific DNA binding"/>
    <property type="evidence" value="ECO:0007669"/>
    <property type="project" value="InterPro"/>
</dbReference>
<sequence length="385" mass="44883">MTTILNFNVFNIFMISATVLGLLFSSVLLCSKRFKNKPSKYLNYTILLISINNLYYWFISTNLWVALGWKCYKSLFISWDLLILPMYMYFVASYFGKSLKNAKYYKYPFFITVIVHVFIVVGDFTNESFFKDYGKVIYIYDLLTNYFSLLFAVFVVYKIFKLIFDYEKEIKNNSKNTITAKTKWLKQLLIASLAFSLLSMIILIYKTANTKSSIYIDSPINDDFMWAILSIFVYWLCYAGIYHVGIFNQRQDLRVKLVSEKITLNFKPYNGSIDKFNDIDSAIKKERLYTNPSISLQTIALRFNISEGYVSQLVNKHTNTNFSTYINSLRIVEAQRILTNVNYKNYTIVAIALESGFNSKSAFYSAFKKSAGISPLEYKKQHNIS</sequence>
<dbReference type="InterPro" id="IPR009057">
    <property type="entry name" value="Homeodomain-like_sf"/>
</dbReference>
<feature type="transmembrane region" description="Helical" evidence="4">
    <location>
        <begin position="107"/>
        <end position="125"/>
    </location>
</feature>
<dbReference type="PANTHER" id="PTHR43280:SF29">
    <property type="entry name" value="ARAC-FAMILY TRANSCRIPTIONAL REGULATOR"/>
    <property type="match status" value="1"/>
</dbReference>
<keyword evidence="2" id="KW-0238">DNA-binding</keyword>
<dbReference type="EMBL" id="CP157199">
    <property type="protein sequence ID" value="XBG60178.1"/>
    <property type="molecule type" value="Genomic_DNA"/>
</dbReference>
<feature type="transmembrane region" description="Helical" evidence="4">
    <location>
        <begin position="41"/>
        <end position="59"/>
    </location>
</feature>
<feature type="domain" description="HTH araC/xylS-type" evidence="5">
    <location>
        <begin position="277"/>
        <end position="381"/>
    </location>
</feature>
<dbReference type="PANTHER" id="PTHR43280">
    <property type="entry name" value="ARAC-FAMILY TRANSCRIPTIONAL REGULATOR"/>
    <property type="match status" value="1"/>
</dbReference>
<evidence type="ECO:0000256" key="1">
    <source>
        <dbReference type="ARBA" id="ARBA00023015"/>
    </source>
</evidence>
<dbReference type="PROSITE" id="PS00041">
    <property type="entry name" value="HTH_ARAC_FAMILY_1"/>
    <property type="match status" value="1"/>
</dbReference>
<reference evidence="6" key="1">
    <citation type="submission" date="2024-05" db="EMBL/GenBank/DDBJ databases">
        <title>Pontimicrobium maritimus sp. nov., isolated form sea water.</title>
        <authorList>
            <person name="Muhammad N."/>
            <person name="Vuong T.Q."/>
            <person name="Han H.L."/>
            <person name="Kim S.-G."/>
        </authorList>
    </citation>
    <scope>NUCLEOTIDE SEQUENCE</scope>
    <source>
        <strain evidence="6">SW4</strain>
    </source>
</reference>
<dbReference type="InterPro" id="IPR018060">
    <property type="entry name" value="HTH_AraC"/>
</dbReference>
<feature type="transmembrane region" description="Helical" evidence="4">
    <location>
        <begin position="184"/>
        <end position="205"/>
    </location>
</feature>
<keyword evidence="3" id="KW-0804">Transcription</keyword>
<dbReference type="InterPro" id="IPR020449">
    <property type="entry name" value="Tscrpt_reg_AraC-type_HTH"/>
</dbReference>
<dbReference type="PRINTS" id="PR00032">
    <property type="entry name" value="HTHARAC"/>
</dbReference>
<proteinExistence type="predicted"/>
<protein>
    <submittedName>
        <fullName evidence="6">AraC family transcriptional regulator</fullName>
    </submittedName>
</protein>
<evidence type="ECO:0000256" key="4">
    <source>
        <dbReference type="SAM" id="Phobius"/>
    </source>
</evidence>
<dbReference type="RefSeq" id="WP_347922363.1">
    <property type="nucleotide sequence ID" value="NZ_CP157199.1"/>
</dbReference>
<dbReference type="Pfam" id="PF12833">
    <property type="entry name" value="HTH_18"/>
    <property type="match status" value="1"/>
</dbReference>
<evidence type="ECO:0000256" key="3">
    <source>
        <dbReference type="ARBA" id="ARBA00023163"/>
    </source>
</evidence>
<keyword evidence="4" id="KW-1133">Transmembrane helix</keyword>
<name>A0AAU7BQ21_9FLAO</name>
<feature type="transmembrane region" description="Helical" evidence="4">
    <location>
        <begin position="12"/>
        <end position="29"/>
    </location>
</feature>
<keyword evidence="1" id="KW-0805">Transcription regulation</keyword>
<dbReference type="AlphaFoldDB" id="A0AAU7BQ21"/>
<feature type="transmembrane region" description="Helical" evidence="4">
    <location>
        <begin position="145"/>
        <end position="164"/>
    </location>
</feature>
<dbReference type="GO" id="GO:0003700">
    <property type="term" value="F:DNA-binding transcription factor activity"/>
    <property type="evidence" value="ECO:0007669"/>
    <property type="project" value="InterPro"/>
</dbReference>
<evidence type="ECO:0000256" key="2">
    <source>
        <dbReference type="ARBA" id="ARBA00023125"/>
    </source>
</evidence>